<dbReference type="EMBL" id="CAJNOM010003206">
    <property type="protein sequence ID" value="CAF1642930.1"/>
    <property type="molecule type" value="Genomic_DNA"/>
</dbReference>
<dbReference type="EMBL" id="CAJNOI010002874">
    <property type="protein sequence ID" value="CAF1496044.1"/>
    <property type="molecule type" value="Genomic_DNA"/>
</dbReference>
<gene>
    <name evidence="3" type="ORF">BJG266_LOCUS42892</name>
    <name evidence="4" type="ORF">QVE165_LOCUS59790</name>
</gene>
<accession>A0A816DYU6</accession>
<comment type="similarity">
    <text evidence="1 2">Belongs to the phospholipid scramblase family.</text>
</comment>
<protein>
    <recommendedName>
        <fullName evidence="2">Phospholipid scramblase</fullName>
    </recommendedName>
</protein>
<evidence type="ECO:0000256" key="2">
    <source>
        <dbReference type="RuleBase" id="RU363116"/>
    </source>
</evidence>
<keyword evidence="2" id="KW-0564">Palmitate</keyword>
<comment type="function">
    <text evidence="2">May mediate accelerated ATP-independent bidirectional transbilayer migration of phospholipids upon binding calcium ions that results in a loss of phospholipid asymmetry in the plasma membrane.</text>
</comment>
<organism evidence="4 5">
    <name type="scientific">Adineta steineri</name>
    <dbReference type="NCBI Taxonomy" id="433720"/>
    <lineage>
        <taxon>Eukaryota</taxon>
        <taxon>Metazoa</taxon>
        <taxon>Spiralia</taxon>
        <taxon>Gnathifera</taxon>
        <taxon>Rotifera</taxon>
        <taxon>Eurotatoria</taxon>
        <taxon>Bdelloidea</taxon>
        <taxon>Adinetida</taxon>
        <taxon>Adinetidae</taxon>
        <taxon>Adineta</taxon>
    </lineage>
</organism>
<comment type="cofactor">
    <cofactor evidence="2">
        <name>Ca(2+)</name>
        <dbReference type="ChEBI" id="CHEBI:29108"/>
    </cofactor>
</comment>
<dbReference type="InterPro" id="IPR005552">
    <property type="entry name" value="Scramblase"/>
</dbReference>
<comment type="caution">
    <text evidence="4">The sequence shown here is derived from an EMBL/GenBank/DDBJ whole genome shotgun (WGS) entry which is preliminary data.</text>
</comment>
<keyword evidence="2" id="KW-0449">Lipoprotein</keyword>
<sequence length="352" mass="39782">MNNAFYMAQAQQMLGNNIMNPQQQQKWMEKPLGDPSGLAYLKPLDALLAKQVVSLTEMMIGLPTQAKFGIFNDKGEQVYYAFEESDICQRLYCPKTRKFDLHIVDSTNQEIIRIKREFKCCSGCCWCACCEGCSQEVTVESPPGTVIGFVSQECSCWRMHYILKDASQTPILKIVGPGCICDGPYTCCCENKFTLYGTDGITEIGAIHKKYRGFIAEAMTSADNFAIRIPMDMDVKMKAVALGALFLIDFEHQPVDLYVPSNKTNFSNQFQRKELCKLIEAHVPTYIRTEKSSDIFNQLKTDKLINGKNLLEQFHTLITSDSQKETNEYLERTISMGFIDSNGILTDLVKSN</sequence>
<dbReference type="GO" id="GO:0005886">
    <property type="term" value="C:plasma membrane"/>
    <property type="evidence" value="ECO:0007669"/>
    <property type="project" value="TreeGrafter"/>
</dbReference>
<dbReference type="Proteomes" id="UP000663877">
    <property type="component" value="Unassembled WGS sequence"/>
</dbReference>
<name>A0A816DYU6_9BILA</name>
<keyword evidence="5" id="KW-1185">Reference proteome</keyword>
<evidence type="ECO:0000256" key="1">
    <source>
        <dbReference type="ARBA" id="ARBA00005350"/>
    </source>
</evidence>
<dbReference type="PANTHER" id="PTHR23248:SF63">
    <property type="entry name" value="PHOSPHOLIPID SCRAMBLASE"/>
    <property type="match status" value="1"/>
</dbReference>
<evidence type="ECO:0000313" key="4">
    <source>
        <dbReference type="EMBL" id="CAF1642930.1"/>
    </source>
</evidence>
<reference evidence="4" key="1">
    <citation type="submission" date="2021-02" db="EMBL/GenBank/DDBJ databases">
        <authorList>
            <person name="Nowell W R."/>
        </authorList>
    </citation>
    <scope>NUCLEOTIDE SEQUENCE</scope>
</reference>
<dbReference type="AlphaFoldDB" id="A0A816DYU6"/>
<evidence type="ECO:0000313" key="5">
    <source>
        <dbReference type="Proteomes" id="UP000663832"/>
    </source>
</evidence>
<dbReference type="Pfam" id="PF03803">
    <property type="entry name" value="Scramblase"/>
    <property type="match status" value="1"/>
</dbReference>
<evidence type="ECO:0000313" key="3">
    <source>
        <dbReference type="EMBL" id="CAF1496044.1"/>
    </source>
</evidence>
<dbReference type="OrthoDB" id="191150at2759"/>
<dbReference type="GO" id="GO:0017128">
    <property type="term" value="F:phospholipid scramblase activity"/>
    <property type="evidence" value="ECO:0007669"/>
    <property type="project" value="InterPro"/>
</dbReference>
<dbReference type="PANTHER" id="PTHR23248">
    <property type="entry name" value="PHOSPHOLIPID SCRAMBLASE-RELATED"/>
    <property type="match status" value="1"/>
</dbReference>
<dbReference type="Proteomes" id="UP000663832">
    <property type="component" value="Unassembled WGS sequence"/>
</dbReference>
<proteinExistence type="inferred from homology"/>
<keyword evidence="2" id="KW-0106">Calcium</keyword>